<dbReference type="GO" id="GO:0000151">
    <property type="term" value="C:ubiquitin ligase complex"/>
    <property type="evidence" value="ECO:0007669"/>
    <property type="project" value="TreeGrafter"/>
</dbReference>
<keyword evidence="3 9" id="KW-0479">Metal-binding</keyword>
<dbReference type="GO" id="GO:0005737">
    <property type="term" value="C:cytoplasm"/>
    <property type="evidence" value="ECO:0007669"/>
    <property type="project" value="TreeGrafter"/>
</dbReference>
<protein>
    <recommendedName>
        <fullName evidence="9">E3 ubiquitin-protein ligase</fullName>
        <ecNumber evidence="9">2.3.2.27</ecNumber>
    </recommendedName>
</protein>
<sequence length="2164" mass="243125">MSRPPTTSLDRQLCQALCLHPGLHGDRYTEAAKNSLLEGLFRSLTNDRADYLNELFPNGFPTSYKLQDAQGVQENAEYTAAAKGHPCGHIFKAGEASYHCSTCTDDSTAVLCSRCFVSSDHEGHQYTIGFSAGNSGCCDCGDNEAWKRPVKCAIHTAGDDWTTTDEHVSPLPADLQESIRTTVSRVLDYFCDIISCSPENLRMPKTVDTVTQDEARSRLKPEHYVTGDDVETNPEFCLIIWNDEKHTVREVQSQVARACREREAWGLARAEEANDIGRSVIRWSRDLKALTGMAKIIEEIKITVTIRSARDTFREQMCGTIIDWLADVAGCSILGDSHVLRRVICEEMLQIWRVGSEAWNAKIGRDDLDDHGNEEEREFLRKARLHFFDPIQFAMQRAVGQEADDDGLSDNDNDLGDVDDGDDGEDDDLNDVEADREMNDLILRATVFGDVDPDQTLAEQSGDPDVTDDAEEMDTDGDNDGDGDFLDVAERMDMDGATPPPPPMPTVQGTIDPGNAVQLGEEASPTGPDSNANYLNIPRTPAATVRPTNPQSPPPNHWKFSVPSHAMSSTALPVYEDLAKNIRVDSMILFDLRLWKLARTNMRDLFISTLVHIPQFKRLLGLRFSGLYTTLAQLYLVADREPDHSIINLSLQLLTTPSITEEVIERGNFLTNLMAILYTFLTTRQVGFPKDLDPGATLGFDAGSVANRRLYHFFSDLRYFLASPFVQEKARSEPHYLFQFLDLAKLSQGICPNVRAIGDHVEYETDAWISASLLTRDINKLCRQFAEAYYVSKDSSPVAFRATREAISHAAGIAIINSLGLERRRFDQAEIKDLVKFHLLGSFGDRGGVEDMSFPAHYRVVDFVIEKGPLSFHHPLHYTLSWLLEGGKYSKNSIAALRDAAQKVLSHIHDIPPTSRNASLKAAVTSVDDALLAMFDFPLRVCAWLAQMRANLWVRNGMSLRHQMVQYKSVAHRDVGHHRDLFLLQTALVTCMPGRVLLSIMDRYGLTDWMQNDFVSLDICEDSQMLDLAEDFTYLLINLLSDRDALISDRNNPESQILAVRKDIAHTLCFKPLSYSDLSARLTERAADHEELHEVLEQMTRYRAPEGLHDSGLFELKEEYLQELDPYNSHFSKNQRDEAENIYKKWMAKKLNKSPDDIVLEPKLHPIPCEAYSNLCAVVHTTIFADVVHKALLYVASGHKTKPGVSSTRVEAFLQIVLQLILIATLEDNSPEHENGGVSSFVCNAIAESFLPYGKPDRTILALLHKIWSMEEFNGCRSKIKHVLRLFNQKQPRLSHNLTHHLDFPSGRFDTASPANVEIEIEAKKKQALERKARVMAQFQQQQQNFMDKQGVLDWGDEDLEAPDEELPKSTETRHWKYPSGLCIQCREDTSDSRLYGTFAMVSDAHILRQTNTSDDDFVGELFAIPENLDRSIEHIRPFGVSGSNHHQARRLTTTGEEVTVDFQGLGKGWPKDATMKGPVSTSCGHIMHFTCFENYYQSVARRHSQQVARNHPERIALKEFVCPLCKALSNTFLPIVWKHSQQSYPGTLGVSQDFDFFLDKDVSRLSVGLSDPEIHFDVLASQMYSQTLHTFSNSSLTPTIALWQAGELSINPTSPAWAERPELAAFTELTSIYGRLRESLSIVSKASQPLPAKKEWRLNHFHMLINTLANTIASVEIGHRGREAEYGTPLLTSVPQQTLSHLQTLSSTLRAYAATGALTVRGPVEAQLKDLCVLTERQLTGNVTGLESHSDSPEQPLPLLRKDAFQFLVQATMVLCPIRQLELRHVLQLCLTLELLRVVSAFMLDSDAFLKSCDNLLQQKIRHATPLTTEANELRSVKSIIGWLERHLERIGADEGSPVHQLRGTMQRMSENECGALFGLCKAYALVFLRKCAVFFHVAHGIDFPNTAGSEASLPELDRLLHFFQIPKLPELLMSFDEFSPHAALKSLAGRWLEDNLNYEVYNPTTERPLPLGIQLLHPAPLELIGLPKYFDTLMDEAHRRKCPTTGKEVLDPALCLFCGEIFCSQTVCCLTDEFRGGCNAHLEKCSSPIGMFLFIRKCHVALLHVAKDPKMLDNDRERIARGNPALPPGYLTLSHGSFFSAPYLTKYGETDSGLRSKHQLILNQKRYDKLLRDTWLMTNGSIWSTIARKLESEVNAGGWETL</sequence>
<evidence type="ECO:0000256" key="5">
    <source>
        <dbReference type="ARBA" id="ARBA00022786"/>
    </source>
</evidence>
<evidence type="ECO:0000256" key="9">
    <source>
        <dbReference type="RuleBase" id="RU366018"/>
    </source>
</evidence>
<feature type="compositionally biased region" description="Acidic residues" evidence="10">
    <location>
        <begin position="402"/>
        <end position="430"/>
    </location>
</feature>
<evidence type="ECO:0000256" key="10">
    <source>
        <dbReference type="SAM" id="MobiDB-lite"/>
    </source>
</evidence>
<dbReference type="Gene3D" id="2.10.110.30">
    <property type="match status" value="1"/>
</dbReference>
<keyword evidence="6 9" id="KW-0862">Zinc</keyword>
<keyword evidence="5 9" id="KW-0833">Ubl conjugation pathway</keyword>
<dbReference type="PROSITE" id="PS51157">
    <property type="entry name" value="ZF_UBR"/>
    <property type="match status" value="1"/>
</dbReference>
<evidence type="ECO:0000256" key="6">
    <source>
        <dbReference type="ARBA" id="ARBA00022833"/>
    </source>
</evidence>
<feature type="domain" description="UBR-type" evidence="11">
    <location>
        <begin position="85"/>
        <end position="157"/>
    </location>
</feature>
<dbReference type="SUPFAM" id="SSF46785">
    <property type="entry name" value="Winged helix' DNA-binding domain"/>
    <property type="match status" value="1"/>
</dbReference>
<dbReference type="CDD" id="cd16482">
    <property type="entry name" value="RING-H2_UBR1-like"/>
    <property type="match status" value="1"/>
</dbReference>
<feature type="region of interest" description="Disordered" evidence="10">
    <location>
        <begin position="450"/>
        <end position="484"/>
    </location>
</feature>
<evidence type="ECO:0000256" key="1">
    <source>
        <dbReference type="ARBA" id="ARBA00000900"/>
    </source>
</evidence>
<dbReference type="Pfam" id="PF22960">
    <property type="entry name" value="WHD_UBR1"/>
    <property type="match status" value="1"/>
</dbReference>
<keyword evidence="13" id="KW-1185">Reference proteome</keyword>
<dbReference type="FunFam" id="2.10.110.30:FF:000001">
    <property type="entry name" value="E3 ubiquitin-protein ligase UBR2 isoform 1"/>
    <property type="match status" value="1"/>
</dbReference>
<evidence type="ECO:0000256" key="8">
    <source>
        <dbReference type="PROSITE-ProRule" id="PRU00508"/>
    </source>
</evidence>
<feature type="zinc finger region" description="UBR-type" evidence="8">
    <location>
        <begin position="85"/>
        <end position="157"/>
    </location>
</feature>
<dbReference type="Pfam" id="PF02207">
    <property type="entry name" value="zf-UBR"/>
    <property type="match status" value="1"/>
</dbReference>
<comment type="similarity">
    <text evidence="7 9">Belongs to the E3 ubiquitin-protein ligase UBR1-like family.</text>
</comment>
<dbReference type="PANTHER" id="PTHR21497">
    <property type="entry name" value="UBIQUITIN LIGASE E3 ALPHA-RELATED"/>
    <property type="match status" value="1"/>
</dbReference>
<accession>A0AAN6DP88</accession>
<evidence type="ECO:0000256" key="2">
    <source>
        <dbReference type="ARBA" id="ARBA00022679"/>
    </source>
</evidence>
<dbReference type="SMART" id="SM00396">
    <property type="entry name" value="ZnF_UBR1"/>
    <property type="match status" value="1"/>
</dbReference>
<dbReference type="Gene3D" id="1.10.10.2670">
    <property type="entry name" value="E3 ubiquitin-protein ligase"/>
    <property type="match status" value="1"/>
</dbReference>
<evidence type="ECO:0000313" key="13">
    <source>
        <dbReference type="Proteomes" id="UP001203852"/>
    </source>
</evidence>
<dbReference type="EMBL" id="MU404362">
    <property type="protein sequence ID" value="KAI1608762.1"/>
    <property type="molecule type" value="Genomic_DNA"/>
</dbReference>
<comment type="pathway">
    <text evidence="9">Protein modification; protein ubiquitination.</text>
</comment>
<evidence type="ECO:0000259" key="11">
    <source>
        <dbReference type="PROSITE" id="PS51157"/>
    </source>
</evidence>
<proteinExistence type="inferred from homology"/>
<dbReference type="CDD" id="cd19673">
    <property type="entry name" value="UBR-box_UBR3"/>
    <property type="match status" value="1"/>
</dbReference>
<dbReference type="InterPro" id="IPR055194">
    <property type="entry name" value="UBR1-like_WH"/>
</dbReference>
<feature type="compositionally biased region" description="Acidic residues" evidence="10">
    <location>
        <begin position="465"/>
        <end position="484"/>
    </location>
</feature>
<keyword evidence="4 9" id="KW-0863">Zinc-finger</keyword>
<dbReference type="PANTHER" id="PTHR21497:SF24">
    <property type="entry name" value="E3 UBIQUITIN-PROTEIN LIGASE UBR1"/>
    <property type="match status" value="1"/>
</dbReference>
<comment type="caution">
    <text evidence="12">The sequence shown here is derived from an EMBL/GenBank/DDBJ whole genome shotgun (WGS) entry which is preliminary data.</text>
</comment>
<keyword evidence="2 9" id="KW-0808">Transferase</keyword>
<comment type="function">
    <text evidence="9">Ubiquitin ligase protein which is a component of the N-end rule pathway. Recognizes and binds to proteins bearing specific N-terminal residues that are destabilizing according to the N-end rule, leading to their ubiquitination and subsequent degradation.</text>
</comment>
<evidence type="ECO:0000256" key="3">
    <source>
        <dbReference type="ARBA" id="ARBA00022723"/>
    </source>
</evidence>
<evidence type="ECO:0000256" key="7">
    <source>
        <dbReference type="ARBA" id="ARBA00046341"/>
    </source>
</evidence>
<evidence type="ECO:0000313" key="12">
    <source>
        <dbReference type="EMBL" id="KAI1608762.1"/>
    </source>
</evidence>
<dbReference type="GO" id="GO:0071596">
    <property type="term" value="P:ubiquitin-dependent protein catabolic process via the N-end rule pathway"/>
    <property type="evidence" value="ECO:0007669"/>
    <property type="project" value="UniProtKB-UniRule"/>
</dbReference>
<feature type="region of interest" description="Disordered" evidence="10">
    <location>
        <begin position="400"/>
        <end position="430"/>
    </location>
</feature>
<dbReference type="EC" id="2.3.2.27" evidence="9"/>
<dbReference type="Proteomes" id="UP001203852">
    <property type="component" value="Unassembled WGS sequence"/>
</dbReference>
<dbReference type="InterPro" id="IPR044046">
    <property type="entry name" value="E3_ligase_UBR-like_C"/>
</dbReference>
<dbReference type="InterPro" id="IPR039164">
    <property type="entry name" value="UBR1-like"/>
</dbReference>
<dbReference type="GO" id="GO:0061630">
    <property type="term" value="F:ubiquitin protein ligase activity"/>
    <property type="evidence" value="ECO:0007669"/>
    <property type="project" value="UniProtKB-UniRule"/>
</dbReference>
<dbReference type="InterPro" id="IPR003126">
    <property type="entry name" value="Znf_UBR"/>
</dbReference>
<gene>
    <name evidence="12" type="ORF">EDD36DRAFT_447717</name>
</gene>
<comment type="catalytic activity">
    <reaction evidence="1 9">
        <text>S-ubiquitinyl-[E2 ubiquitin-conjugating enzyme]-L-cysteine + [acceptor protein]-L-lysine = [E2 ubiquitin-conjugating enzyme]-L-cysteine + N(6)-ubiquitinyl-[acceptor protein]-L-lysine.</text>
        <dbReference type="EC" id="2.3.2.27"/>
    </reaction>
</comment>
<dbReference type="GO" id="GO:0008270">
    <property type="term" value="F:zinc ion binding"/>
    <property type="evidence" value="ECO:0007669"/>
    <property type="project" value="UniProtKB-UniRule"/>
</dbReference>
<organism evidence="12 13">
    <name type="scientific">Exophiala viscosa</name>
    <dbReference type="NCBI Taxonomy" id="2486360"/>
    <lineage>
        <taxon>Eukaryota</taxon>
        <taxon>Fungi</taxon>
        <taxon>Dikarya</taxon>
        <taxon>Ascomycota</taxon>
        <taxon>Pezizomycotina</taxon>
        <taxon>Eurotiomycetes</taxon>
        <taxon>Chaetothyriomycetidae</taxon>
        <taxon>Chaetothyriales</taxon>
        <taxon>Herpotrichiellaceae</taxon>
        <taxon>Exophiala</taxon>
    </lineage>
</organism>
<dbReference type="InterPro" id="IPR042065">
    <property type="entry name" value="E3_ELL-like"/>
</dbReference>
<dbReference type="GO" id="GO:0016567">
    <property type="term" value="P:protein ubiquitination"/>
    <property type="evidence" value="ECO:0007669"/>
    <property type="project" value="UniProtKB-UniRule"/>
</dbReference>
<reference evidence="12" key="1">
    <citation type="journal article" date="2022" name="bioRxiv">
        <title>Deciphering the potential niche of two novel black yeast fungi from a biological soil crust based on their genomes, phenotypes, and melanin regulation.</title>
        <authorList>
            <consortium name="DOE Joint Genome Institute"/>
            <person name="Carr E.C."/>
            <person name="Barton Q."/>
            <person name="Grambo S."/>
            <person name="Sullivan M."/>
            <person name="Renfro C.M."/>
            <person name="Kuo A."/>
            <person name="Pangilinan J."/>
            <person name="Lipzen A."/>
            <person name="Keymanesh K."/>
            <person name="Savage E."/>
            <person name="Barry K."/>
            <person name="Grigoriev I.V."/>
            <person name="Riekhof W.R."/>
            <person name="Harris S.S."/>
        </authorList>
    </citation>
    <scope>NUCLEOTIDE SEQUENCE</scope>
    <source>
        <strain evidence="12">JF 03-4F</strain>
    </source>
</reference>
<dbReference type="InterPro" id="IPR036390">
    <property type="entry name" value="WH_DNA-bd_sf"/>
</dbReference>
<evidence type="ECO:0000256" key="4">
    <source>
        <dbReference type="ARBA" id="ARBA00022771"/>
    </source>
</evidence>
<name>A0AAN6DP88_9EURO</name>
<dbReference type="Pfam" id="PF18995">
    <property type="entry name" value="PRT6_C"/>
    <property type="match status" value="2"/>
</dbReference>